<reference evidence="2 3" key="1">
    <citation type="submission" date="2018-04" db="EMBL/GenBank/DDBJ databases">
        <title>Methylobacterium sp. PR1016A genome.</title>
        <authorList>
            <person name="Park W."/>
        </authorList>
    </citation>
    <scope>NUCLEOTIDE SEQUENCE [LARGE SCALE GENOMIC DNA]</scope>
    <source>
        <strain evidence="2 3">PR1016A</strain>
    </source>
</reference>
<dbReference type="KEGG" id="mee:DA075_27810"/>
<gene>
    <name evidence="2" type="ORF">DA075_27810</name>
</gene>
<sequence length="89" mass="9004">MALPTRLGSGMQTASPTIPPTVLEWSRGLASLSPGVPPCVEGFGGGADGSWNHPDPESWPSKPPQLRCTLATRNAPGETPGAPSGKAAS</sequence>
<protein>
    <submittedName>
        <fullName evidence="2">Uncharacterized protein</fullName>
    </submittedName>
</protein>
<dbReference type="AlphaFoldDB" id="A0A2R4WRR3"/>
<dbReference type="EMBL" id="CP028843">
    <property type="protein sequence ID" value="AWB24214.1"/>
    <property type="molecule type" value="Genomic_DNA"/>
</dbReference>
<proteinExistence type="predicted"/>
<organism evidence="2 3">
    <name type="scientific">Methylobacterium currus</name>
    <dbReference type="NCBI Taxonomy" id="2051553"/>
    <lineage>
        <taxon>Bacteria</taxon>
        <taxon>Pseudomonadati</taxon>
        <taxon>Pseudomonadota</taxon>
        <taxon>Alphaproteobacteria</taxon>
        <taxon>Hyphomicrobiales</taxon>
        <taxon>Methylobacteriaceae</taxon>
        <taxon>Methylobacterium</taxon>
    </lineage>
</organism>
<dbReference type="Proteomes" id="UP000244755">
    <property type="component" value="Chromosome 1"/>
</dbReference>
<evidence type="ECO:0000313" key="2">
    <source>
        <dbReference type="EMBL" id="AWB24214.1"/>
    </source>
</evidence>
<accession>A0A2R4WRR3</accession>
<name>A0A2R4WRR3_9HYPH</name>
<keyword evidence="3" id="KW-1185">Reference proteome</keyword>
<evidence type="ECO:0000256" key="1">
    <source>
        <dbReference type="SAM" id="MobiDB-lite"/>
    </source>
</evidence>
<feature type="region of interest" description="Disordered" evidence="1">
    <location>
        <begin position="40"/>
        <end position="89"/>
    </location>
</feature>
<evidence type="ECO:0000313" key="3">
    <source>
        <dbReference type="Proteomes" id="UP000244755"/>
    </source>
</evidence>